<evidence type="ECO:0000256" key="2">
    <source>
        <dbReference type="SAM" id="SignalP"/>
    </source>
</evidence>
<feature type="region of interest" description="Disordered" evidence="1">
    <location>
        <begin position="207"/>
        <end position="226"/>
    </location>
</feature>
<dbReference type="EMBL" id="HBIP01005266">
    <property type="protein sequence ID" value="CAE0487573.1"/>
    <property type="molecule type" value="Transcribed_RNA"/>
</dbReference>
<feature type="signal peptide" evidence="2">
    <location>
        <begin position="1"/>
        <end position="21"/>
    </location>
</feature>
<evidence type="ECO:0000256" key="1">
    <source>
        <dbReference type="SAM" id="MobiDB-lite"/>
    </source>
</evidence>
<name>A0A7S3QMQ3_DUNTE</name>
<sequence length="293" mass="31060">MPSGTALSLLCALCALAGAYAFRPLDLQQIGDDSIPLPMEESGFVELGQATRNLLQTYPPTYPPPPPGVVPVEEVPDTAPPLSEEEGISPSPITISSSLRVPGNSTERASIMENILADIRGNSDPGEGGSRDEATLRKRKQTGRRLFSGRATAEELLDNALFGAEDARSGQIRMFIVRDGDGNVAEDQDLDFEITLFVPDNLSDEARAQNAQGSQERLNSNDTKNRVRSQFQDALRDAVNNAGLSDSISDDDITTAANELYESVAADDGSSGAVVKAGLLGLFVSAAVVLLLA</sequence>
<proteinExistence type="predicted"/>
<dbReference type="AlphaFoldDB" id="A0A7S3QMQ3"/>
<protein>
    <submittedName>
        <fullName evidence="3">Uncharacterized protein</fullName>
    </submittedName>
</protein>
<organism evidence="3">
    <name type="scientific">Dunaliella tertiolecta</name>
    <name type="common">Green alga</name>
    <dbReference type="NCBI Taxonomy" id="3047"/>
    <lineage>
        <taxon>Eukaryota</taxon>
        <taxon>Viridiplantae</taxon>
        <taxon>Chlorophyta</taxon>
        <taxon>core chlorophytes</taxon>
        <taxon>Chlorophyceae</taxon>
        <taxon>CS clade</taxon>
        <taxon>Chlamydomonadales</taxon>
        <taxon>Dunaliellaceae</taxon>
        <taxon>Dunaliella</taxon>
    </lineage>
</organism>
<feature type="compositionally biased region" description="Polar residues" evidence="1">
    <location>
        <begin position="209"/>
        <end position="226"/>
    </location>
</feature>
<feature type="region of interest" description="Disordered" evidence="1">
    <location>
        <begin position="76"/>
        <end position="102"/>
    </location>
</feature>
<reference evidence="3" key="1">
    <citation type="submission" date="2021-01" db="EMBL/GenBank/DDBJ databases">
        <authorList>
            <person name="Corre E."/>
            <person name="Pelletier E."/>
            <person name="Niang G."/>
            <person name="Scheremetjew M."/>
            <person name="Finn R."/>
            <person name="Kale V."/>
            <person name="Holt S."/>
            <person name="Cochrane G."/>
            <person name="Meng A."/>
            <person name="Brown T."/>
            <person name="Cohen L."/>
        </authorList>
    </citation>
    <scope>NUCLEOTIDE SEQUENCE</scope>
    <source>
        <strain evidence="3">CCMP1320</strain>
    </source>
</reference>
<feature type="compositionally biased region" description="Low complexity" evidence="1">
    <location>
        <begin position="88"/>
        <end position="98"/>
    </location>
</feature>
<accession>A0A7S3QMQ3</accession>
<feature type="chain" id="PRO_5031462281" evidence="2">
    <location>
        <begin position="22"/>
        <end position="293"/>
    </location>
</feature>
<gene>
    <name evidence="3" type="ORF">DTER00134_LOCUS2619</name>
</gene>
<keyword evidence="2" id="KW-0732">Signal</keyword>
<feature type="region of interest" description="Disordered" evidence="1">
    <location>
        <begin position="119"/>
        <end position="144"/>
    </location>
</feature>
<evidence type="ECO:0000313" key="3">
    <source>
        <dbReference type="EMBL" id="CAE0487573.1"/>
    </source>
</evidence>